<dbReference type="AlphaFoldDB" id="A0AAU9RAJ4"/>
<evidence type="ECO:0000313" key="1">
    <source>
        <dbReference type="EMBL" id="CAH2035734.1"/>
    </source>
</evidence>
<dbReference type="Proteomes" id="UP000836841">
    <property type="component" value="Chromosome 1"/>
</dbReference>
<gene>
    <name evidence="1" type="ORF">TAV2_LOCUS3093</name>
</gene>
<dbReference type="EMBL" id="OU466857">
    <property type="protein sequence ID" value="CAH2035734.1"/>
    <property type="molecule type" value="Genomic_DNA"/>
</dbReference>
<keyword evidence="2" id="KW-1185">Reference proteome</keyword>
<proteinExistence type="predicted"/>
<sequence length="141" mass="15572">MQVLICDLEVVMRSSASLSCDKLTLSSQFGYERAVGTIIRNMEIALGDVSINLDEDLFSESKKSSASVQEEVGISTTAASSAKKPQKEHRAKYLSSFPEKVRFPDSLVPPSRFPSAYPIWISDVGESTRLDVQMELSEIHV</sequence>
<protein>
    <submittedName>
        <fullName evidence="1">Uncharacterized protein</fullName>
    </submittedName>
</protein>
<dbReference type="Pfam" id="PF10344">
    <property type="entry name" value="Hobbit"/>
    <property type="match status" value="1"/>
</dbReference>
<organism evidence="1 2">
    <name type="scientific">Thlaspi arvense</name>
    <name type="common">Field penny-cress</name>
    <dbReference type="NCBI Taxonomy" id="13288"/>
    <lineage>
        <taxon>Eukaryota</taxon>
        <taxon>Viridiplantae</taxon>
        <taxon>Streptophyta</taxon>
        <taxon>Embryophyta</taxon>
        <taxon>Tracheophyta</taxon>
        <taxon>Spermatophyta</taxon>
        <taxon>Magnoliopsida</taxon>
        <taxon>eudicotyledons</taxon>
        <taxon>Gunneridae</taxon>
        <taxon>Pentapetalae</taxon>
        <taxon>rosids</taxon>
        <taxon>malvids</taxon>
        <taxon>Brassicales</taxon>
        <taxon>Brassicaceae</taxon>
        <taxon>Thlaspideae</taxon>
        <taxon>Thlaspi</taxon>
    </lineage>
</organism>
<reference evidence="1 2" key="1">
    <citation type="submission" date="2022-03" db="EMBL/GenBank/DDBJ databases">
        <authorList>
            <person name="Nunn A."/>
            <person name="Chopra R."/>
            <person name="Nunn A."/>
            <person name="Contreras Garrido A."/>
        </authorList>
    </citation>
    <scope>NUCLEOTIDE SEQUENCE [LARGE SCALE GENOMIC DNA]</scope>
</reference>
<accession>A0AAU9RAJ4</accession>
<evidence type="ECO:0000313" key="2">
    <source>
        <dbReference type="Proteomes" id="UP000836841"/>
    </source>
</evidence>
<dbReference type="InterPro" id="IPR045167">
    <property type="entry name" value="Hobbit"/>
</dbReference>
<name>A0AAU9RAJ4_THLAR</name>